<feature type="domain" description="Organic solvent tolerance-like N-terminal" evidence="5">
    <location>
        <begin position="38"/>
        <end position="148"/>
    </location>
</feature>
<organism evidence="6 7">
    <name type="scientific">Alteromonas naphthalenivorans</name>
    <dbReference type="NCBI Taxonomy" id="715451"/>
    <lineage>
        <taxon>Bacteria</taxon>
        <taxon>Pseudomonadati</taxon>
        <taxon>Pseudomonadota</taxon>
        <taxon>Gammaproteobacteria</taxon>
        <taxon>Alteromonadales</taxon>
        <taxon>Alteromonadaceae</taxon>
        <taxon>Alteromonas/Salinimonas group</taxon>
        <taxon>Alteromonas</taxon>
    </lineage>
</organism>
<dbReference type="HAMAP" id="MF_01914">
    <property type="entry name" value="LPS_assembly_LptA"/>
    <property type="match status" value="1"/>
</dbReference>
<evidence type="ECO:0000256" key="2">
    <source>
        <dbReference type="ARBA" id="ARBA00022729"/>
    </source>
</evidence>
<gene>
    <name evidence="4" type="primary">lptA</name>
    <name evidence="6" type="ordered locus">ambt_14595</name>
</gene>
<evidence type="ECO:0000313" key="7">
    <source>
        <dbReference type="Proteomes" id="UP000000683"/>
    </source>
</evidence>
<protein>
    <recommendedName>
        <fullName evidence="4">Lipopolysaccharide export system protein LptA</fullName>
    </recommendedName>
</protein>
<dbReference type="InterPro" id="IPR005653">
    <property type="entry name" value="OstA-like_N"/>
</dbReference>
<accession>F5Z4U6</accession>
<evidence type="ECO:0000256" key="4">
    <source>
        <dbReference type="HAMAP-Rule" id="MF_01914"/>
    </source>
</evidence>
<dbReference type="InterPro" id="IPR014340">
    <property type="entry name" value="LptA"/>
</dbReference>
<sequence length="187" mass="20151" precursor="true">MYKPFIRLATKALATSLAVSLFATAAIAAESDFNKPIKVDSKSQFVDGKNKTSLFKDDVRITQGSLVINADEVEVIASEGDGREIFVARGKPASYSQKLEDGAPVTAKANEIRYEVVNRTISLQGNAELQQDTSKVQGDKITFDMVTEQLLATGGEDGEGGRVTTVFTPEAIRKASSNNEDDKADDN</sequence>
<evidence type="ECO:0000256" key="1">
    <source>
        <dbReference type="ARBA" id="ARBA00022448"/>
    </source>
</evidence>
<dbReference type="OrthoDB" id="5599500at2"/>
<comment type="subcellular location">
    <subcellularLocation>
        <location evidence="4">Periplasm</location>
    </subcellularLocation>
</comment>
<feature type="chain" id="PRO_5009012186" description="Lipopolysaccharide export system protein LptA" evidence="4">
    <location>
        <begin position="29"/>
        <end position="187"/>
    </location>
</feature>
<name>F5Z4U6_ALTNA</name>
<evidence type="ECO:0000256" key="3">
    <source>
        <dbReference type="ARBA" id="ARBA00022764"/>
    </source>
</evidence>
<dbReference type="EMBL" id="CP002339">
    <property type="protein sequence ID" value="AEF04433.1"/>
    <property type="molecule type" value="Genomic_DNA"/>
</dbReference>
<dbReference type="KEGG" id="alt:ambt_14595"/>
<dbReference type="GO" id="GO:0043165">
    <property type="term" value="P:Gram-negative-bacterium-type cell outer membrane assembly"/>
    <property type="evidence" value="ECO:0007669"/>
    <property type="project" value="UniProtKB-UniRule"/>
</dbReference>
<reference evidence="6 7" key="1">
    <citation type="journal article" date="2011" name="J. Bacteriol.">
        <title>Complete genome sequence of the polycyclic aromatic hydrocarbon-degrading bacterium Alteromonas sp. strain SN2.</title>
        <authorList>
            <person name="Jin H.M."/>
            <person name="Jeong H."/>
            <person name="Moon E.J."/>
            <person name="Math R.K."/>
            <person name="Lee K."/>
            <person name="Kim H.J."/>
            <person name="Jeon C.O."/>
            <person name="Oh T.K."/>
            <person name="Kim J.F."/>
        </authorList>
    </citation>
    <scope>NUCLEOTIDE SEQUENCE [LARGE SCALE GENOMIC DNA]</scope>
    <source>
        <strain evidence="7">JCM 17741 / KACC 18427 / KCTC 11700BP / SN2</strain>
    </source>
</reference>
<dbReference type="InterPro" id="IPR052037">
    <property type="entry name" value="LPS_export_LptA"/>
</dbReference>
<dbReference type="PANTHER" id="PTHR36504">
    <property type="entry name" value="LIPOPOLYSACCHARIDE EXPORT SYSTEM PROTEIN LPTA"/>
    <property type="match status" value="1"/>
</dbReference>
<dbReference type="HOGENOM" id="CLU_095993_2_0_6"/>
<comment type="subunit">
    <text evidence="4">Component of the lipopolysaccharide transport and assembly complex.</text>
</comment>
<dbReference type="GO" id="GO:0015920">
    <property type="term" value="P:lipopolysaccharide transport"/>
    <property type="evidence" value="ECO:0007669"/>
    <property type="project" value="UniProtKB-UniRule"/>
</dbReference>
<dbReference type="GO" id="GO:0009279">
    <property type="term" value="C:cell outer membrane"/>
    <property type="evidence" value="ECO:0007669"/>
    <property type="project" value="TreeGrafter"/>
</dbReference>
<dbReference type="Gene3D" id="2.60.450.10">
    <property type="entry name" value="Lipopolysaccharide (LPS) transport protein A like domain"/>
    <property type="match status" value="1"/>
</dbReference>
<keyword evidence="1 4" id="KW-0813">Transport</keyword>
<dbReference type="Proteomes" id="UP000000683">
    <property type="component" value="Chromosome"/>
</dbReference>
<proteinExistence type="inferred from homology"/>
<dbReference type="GO" id="GO:0001530">
    <property type="term" value="F:lipopolysaccharide binding"/>
    <property type="evidence" value="ECO:0007669"/>
    <property type="project" value="InterPro"/>
</dbReference>
<evidence type="ECO:0000313" key="6">
    <source>
        <dbReference type="EMBL" id="AEF04433.1"/>
    </source>
</evidence>
<dbReference type="GO" id="GO:0030288">
    <property type="term" value="C:outer membrane-bounded periplasmic space"/>
    <property type="evidence" value="ECO:0007669"/>
    <property type="project" value="TreeGrafter"/>
</dbReference>
<dbReference type="AlphaFoldDB" id="F5Z4U6"/>
<comment type="function">
    <text evidence="4">Involved in the assembly of lipopolysaccharide (LPS). Required for the translocation of LPS from the inner membrane to the outer membrane. May form a bridge between the inner membrane and the outer membrane, via interactions with LptC and LptD, thereby facilitating LPS transfer across the periplasm.</text>
</comment>
<dbReference type="NCBIfam" id="TIGR03002">
    <property type="entry name" value="outer_YhbN_LptA"/>
    <property type="match status" value="1"/>
</dbReference>
<dbReference type="eggNOG" id="COG1934">
    <property type="taxonomic scope" value="Bacteria"/>
</dbReference>
<dbReference type="RefSeq" id="WP_013785358.1">
    <property type="nucleotide sequence ID" value="NC_015554.1"/>
</dbReference>
<evidence type="ECO:0000259" key="5">
    <source>
        <dbReference type="Pfam" id="PF03968"/>
    </source>
</evidence>
<comment type="similarity">
    <text evidence="4">Belongs to the LptA family.</text>
</comment>
<keyword evidence="3 4" id="KW-0574">Periplasm</keyword>
<dbReference type="Pfam" id="PF03968">
    <property type="entry name" value="LptD_N"/>
    <property type="match status" value="1"/>
</dbReference>
<feature type="signal peptide" evidence="4">
    <location>
        <begin position="1"/>
        <end position="28"/>
    </location>
</feature>
<dbReference type="GO" id="GO:0017089">
    <property type="term" value="F:glycolipid transfer activity"/>
    <property type="evidence" value="ECO:0007669"/>
    <property type="project" value="TreeGrafter"/>
</dbReference>
<keyword evidence="2 4" id="KW-0732">Signal</keyword>
<dbReference type="PANTHER" id="PTHR36504:SF1">
    <property type="entry name" value="LIPOPOLYSACCHARIDE EXPORT SYSTEM PROTEIN LPTA"/>
    <property type="match status" value="1"/>
</dbReference>
<keyword evidence="7" id="KW-1185">Reference proteome</keyword>